<dbReference type="PANTHER" id="PTHR37078">
    <property type="entry name" value="NODULE CYSTEINE-RICH (NCR) SECRETED PEPTIDE"/>
    <property type="match status" value="1"/>
</dbReference>
<name>A0A059BH96_EUCGR</name>
<feature type="chain" id="PRO_5001568250" evidence="1">
    <location>
        <begin position="27"/>
        <end position="79"/>
    </location>
</feature>
<dbReference type="Gramene" id="KCW65607">
    <property type="protein sequence ID" value="KCW65607"/>
    <property type="gene ID" value="EUGRSUZ_G02997"/>
</dbReference>
<evidence type="ECO:0000313" key="2">
    <source>
        <dbReference type="EMBL" id="KCW65607.1"/>
    </source>
</evidence>
<feature type="signal peptide" evidence="1">
    <location>
        <begin position="1"/>
        <end position="26"/>
    </location>
</feature>
<proteinExistence type="predicted"/>
<keyword evidence="1" id="KW-0732">Signal</keyword>
<dbReference type="PANTHER" id="PTHR37078:SF7">
    <property type="match status" value="1"/>
</dbReference>
<evidence type="ECO:0000256" key="1">
    <source>
        <dbReference type="SAM" id="SignalP"/>
    </source>
</evidence>
<dbReference type="OMA" id="HCATTWT"/>
<reference evidence="2" key="1">
    <citation type="submission" date="2013-07" db="EMBL/GenBank/DDBJ databases">
        <title>The genome of Eucalyptus grandis.</title>
        <authorList>
            <person name="Schmutz J."/>
            <person name="Hayes R."/>
            <person name="Myburg A."/>
            <person name="Tuskan G."/>
            <person name="Grattapaglia D."/>
            <person name="Rokhsar D.S."/>
        </authorList>
    </citation>
    <scope>NUCLEOTIDE SEQUENCE</scope>
    <source>
        <tissue evidence="2">Leaf extractions</tissue>
    </source>
</reference>
<organism evidence="2">
    <name type="scientific">Eucalyptus grandis</name>
    <name type="common">Flooded gum</name>
    <dbReference type="NCBI Taxonomy" id="71139"/>
    <lineage>
        <taxon>Eukaryota</taxon>
        <taxon>Viridiplantae</taxon>
        <taxon>Streptophyta</taxon>
        <taxon>Embryophyta</taxon>
        <taxon>Tracheophyta</taxon>
        <taxon>Spermatophyta</taxon>
        <taxon>Magnoliopsida</taxon>
        <taxon>eudicotyledons</taxon>
        <taxon>Gunneridae</taxon>
        <taxon>Pentapetalae</taxon>
        <taxon>rosids</taxon>
        <taxon>malvids</taxon>
        <taxon>Myrtales</taxon>
        <taxon>Myrtaceae</taxon>
        <taxon>Myrtoideae</taxon>
        <taxon>Eucalypteae</taxon>
        <taxon>Eucalyptus</taxon>
    </lineage>
</organism>
<dbReference type="InParanoid" id="A0A059BH96"/>
<protein>
    <submittedName>
        <fullName evidence="2">Uncharacterized protein</fullName>
    </submittedName>
</protein>
<accession>A0A059BH96</accession>
<dbReference type="AlphaFoldDB" id="A0A059BH96"/>
<gene>
    <name evidence="2" type="ORF">EUGRSUZ_G02997</name>
</gene>
<dbReference type="EMBL" id="KK198759">
    <property type="protein sequence ID" value="KCW65607.1"/>
    <property type="molecule type" value="Genomic_DNA"/>
</dbReference>
<sequence length="79" mass="8987">MSVLKHFGLLVMMIVVMFTSPGEVASAPYFVHHQLRDSSMYATLGVQCKCCDGERGECRSEWAEGSCSKLRCLPWKYRH</sequence>